<accession>A0AAC9MWH1</accession>
<keyword evidence="2" id="KW-1133">Transmembrane helix</keyword>
<dbReference type="AlphaFoldDB" id="A0AAC9MWH1"/>
<dbReference type="Proteomes" id="UP000095210">
    <property type="component" value="Chromosome"/>
</dbReference>
<evidence type="ECO:0000256" key="1">
    <source>
        <dbReference type="SAM" id="MobiDB-lite"/>
    </source>
</evidence>
<feature type="transmembrane region" description="Helical" evidence="2">
    <location>
        <begin position="95"/>
        <end position="117"/>
    </location>
</feature>
<protein>
    <submittedName>
        <fullName evidence="3">Uncharacterized protein</fullName>
    </submittedName>
</protein>
<feature type="region of interest" description="Disordered" evidence="1">
    <location>
        <begin position="1"/>
        <end position="24"/>
    </location>
</feature>
<gene>
    <name evidence="3" type="ORF">TL08_01185</name>
</gene>
<dbReference type="RefSeq" id="WP_069845921.1">
    <property type="nucleotide sequence ID" value="NZ_CP014859.1"/>
</dbReference>
<organism evidence="3 4">
    <name type="scientific">Actinoalloteichus hymeniacidonis</name>
    <dbReference type="NCBI Taxonomy" id="340345"/>
    <lineage>
        <taxon>Bacteria</taxon>
        <taxon>Bacillati</taxon>
        <taxon>Actinomycetota</taxon>
        <taxon>Actinomycetes</taxon>
        <taxon>Pseudonocardiales</taxon>
        <taxon>Pseudonocardiaceae</taxon>
        <taxon>Actinoalloteichus</taxon>
    </lineage>
</organism>
<feature type="transmembrane region" description="Helical" evidence="2">
    <location>
        <begin position="32"/>
        <end position="53"/>
    </location>
</feature>
<evidence type="ECO:0000313" key="3">
    <source>
        <dbReference type="EMBL" id="AOS61079.1"/>
    </source>
</evidence>
<sequence>MNRQHDTVERRSSAEQTPHGPRRSTVPTVVQVAFFLWLTALAMGAVETVLGVAGELSAPERTMTIAAILGLIAFRVVITLVLFTIAVVMRRGWNWARISLTVLLGGIGMFSLVYAPITELVAGVGFVEAFGGDGPMGPWFLIVRLVHVVCVPAAIIAMFLPSARTYFHTPE</sequence>
<keyword evidence="4" id="KW-1185">Reference proteome</keyword>
<feature type="transmembrane region" description="Helical" evidence="2">
    <location>
        <begin position="137"/>
        <end position="160"/>
    </location>
</feature>
<feature type="compositionally biased region" description="Basic and acidic residues" evidence="1">
    <location>
        <begin position="1"/>
        <end position="13"/>
    </location>
</feature>
<reference evidence="4" key="1">
    <citation type="submission" date="2016-03" db="EMBL/GenBank/DDBJ databases">
        <title>Complete genome sequence of the type strain Actinoalloteichus hymeniacidonis DSM 45092.</title>
        <authorList>
            <person name="Schaffert L."/>
            <person name="Albersmeier A."/>
            <person name="Winkler A."/>
            <person name="Kalinowski J."/>
            <person name="Zotchev S."/>
            <person name="Ruckert C."/>
        </authorList>
    </citation>
    <scope>NUCLEOTIDE SEQUENCE [LARGE SCALE GENOMIC DNA]</scope>
    <source>
        <strain evidence="4">HPA177(T) (DSM 45092(T))</strain>
    </source>
</reference>
<name>A0AAC9MWH1_9PSEU</name>
<evidence type="ECO:0000256" key="2">
    <source>
        <dbReference type="SAM" id="Phobius"/>
    </source>
</evidence>
<evidence type="ECO:0000313" key="4">
    <source>
        <dbReference type="Proteomes" id="UP000095210"/>
    </source>
</evidence>
<proteinExistence type="predicted"/>
<dbReference type="KEGG" id="ahm:TL08_01185"/>
<feature type="transmembrane region" description="Helical" evidence="2">
    <location>
        <begin position="65"/>
        <end position="88"/>
    </location>
</feature>
<keyword evidence="2" id="KW-0472">Membrane</keyword>
<dbReference type="EMBL" id="CP014859">
    <property type="protein sequence ID" value="AOS61079.1"/>
    <property type="molecule type" value="Genomic_DNA"/>
</dbReference>
<keyword evidence="2" id="KW-0812">Transmembrane</keyword>